<feature type="transmembrane region" description="Helical" evidence="1">
    <location>
        <begin position="111"/>
        <end position="131"/>
    </location>
</feature>
<evidence type="ECO:0000256" key="1">
    <source>
        <dbReference type="SAM" id="Phobius"/>
    </source>
</evidence>
<evidence type="ECO:0000313" key="3">
    <source>
        <dbReference type="EMBL" id="OEK05358.1"/>
    </source>
</evidence>
<feature type="transmembrane region" description="Helical" evidence="1">
    <location>
        <begin position="37"/>
        <end position="57"/>
    </location>
</feature>
<name>A0A1E5T1V0_9BACT</name>
<feature type="domain" description="Signal transduction histidine kinase internal region" evidence="2">
    <location>
        <begin position="151"/>
        <end position="229"/>
    </location>
</feature>
<dbReference type="PANTHER" id="PTHR34220:SF7">
    <property type="entry name" value="SENSOR HISTIDINE KINASE YPDA"/>
    <property type="match status" value="1"/>
</dbReference>
<dbReference type="InterPro" id="IPR050640">
    <property type="entry name" value="Bact_2-comp_sensor_kinase"/>
</dbReference>
<dbReference type="Gene3D" id="3.30.565.10">
    <property type="entry name" value="Histidine kinase-like ATPase, C-terminal domain"/>
    <property type="match status" value="1"/>
</dbReference>
<dbReference type="AlphaFoldDB" id="A0A1E5T1V0"/>
<dbReference type="EMBL" id="MDGQ01000005">
    <property type="protein sequence ID" value="OEK05358.1"/>
    <property type="molecule type" value="Genomic_DNA"/>
</dbReference>
<dbReference type="GO" id="GO:0000155">
    <property type="term" value="F:phosphorelay sensor kinase activity"/>
    <property type="evidence" value="ECO:0007669"/>
    <property type="project" value="InterPro"/>
</dbReference>
<comment type="caution">
    <text evidence="3">The sequence shown here is derived from an EMBL/GenBank/DDBJ whole genome shotgun (WGS) entry which is preliminary data.</text>
</comment>
<dbReference type="SUPFAM" id="SSF55874">
    <property type="entry name" value="ATPase domain of HSP90 chaperone/DNA topoisomerase II/histidine kinase"/>
    <property type="match status" value="1"/>
</dbReference>
<sequence length="341" mass="39377">MKTNWKLIATHLLFWMLYVVIWSIRDMAYAPTFWDTVDANVIGALLYGSGVYINLYVFVPKLLLKGKRLLYGLVMIVWLLFMAYLGSQTFVFLYRNVSPSTSEFFGSAGGLASTAVEFMVVYALATSLYFINEWYIKERRLRELESQNLKAELDMLKGQINPHFLFNALNSVHVLIRTNPELASNTLEKFSDLLSHQLYEVEKDKITLEQEVQNLDNFIQLQKLRHQDHVQVNWDYSGVLSDKPIAPMLFLNFVENAFKHGESDLEAPVQIDISIEVNESTLTFNCVNSAKKKADDKEKSGLGIDNIKRRLNLVYPNRHTLEIDFKDNLYRVQLALNLNED</sequence>
<reference evidence="3 4" key="1">
    <citation type="submission" date="2016-08" db="EMBL/GenBank/DDBJ databases">
        <title>Draft genome of Fabibacter sp. strain SK-8.</title>
        <authorList>
            <person name="Wong S.-K."/>
            <person name="Hamasaki K."/>
            <person name="Yoshizawa S."/>
        </authorList>
    </citation>
    <scope>NUCLEOTIDE SEQUENCE [LARGE SCALE GENOMIC DNA]</scope>
    <source>
        <strain evidence="3 4">SK-8</strain>
    </source>
</reference>
<dbReference type="Proteomes" id="UP000095552">
    <property type="component" value="Unassembled WGS sequence"/>
</dbReference>
<keyword evidence="1" id="KW-0472">Membrane</keyword>
<keyword evidence="1" id="KW-0812">Transmembrane</keyword>
<dbReference type="GO" id="GO:0016020">
    <property type="term" value="C:membrane"/>
    <property type="evidence" value="ECO:0007669"/>
    <property type="project" value="InterPro"/>
</dbReference>
<keyword evidence="4" id="KW-1185">Reference proteome</keyword>
<protein>
    <recommendedName>
        <fullName evidence="2">Signal transduction histidine kinase internal region domain-containing protein</fullName>
    </recommendedName>
</protein>
<accession>A0A1E5T1V0</accession>
<evidence type="ECO:0000259" key="2">
    <source>
        <dbReference type="Pfam" id="PF06580"/>
    </source>
</evidence>
<dbReference type="OrthoDB" id="9792992at2"/>
<dbReference type="Pfam" id="PF06580">
    <property type="entry name" value="His_kinase"/>
    <property type="match status" value="1"/>
</dbReference>
<dbReference type="PANTHER" id="PTHR34220">
    <property type="entry name" value="SENSOR HISTIDINE KINASE YPDA"/>
    <property type="match status" value="1"/>
</dbReference>
<dbReference type="RefSeq" id="WP_069836862.1">
    <property type="nucleotide sequence ID" value="NZ_MDGQ01000005.1"/>
</dbReference>
<feature type="transmembrane region" description="Helical" evidence="1">
    <location>
        <begin position="7"/>
        <end position="25"/>
    </location>
</feature>
<proteinExistence type="predicted"/>
<organism evidence="3 4">
    <name type="scientific">Roseivirga misakiensis</name>
    <dbReference type="NCBI Taxonomy" id="1563681"/>
    <lineage>
        <taxon>Bacteria</taxon>
        <taxon>Pseudomonadati</taxon>
        <taxon>Bacteroidota</taxon>
        <taxon>Cytophagia</taxon>
        <taxon>Cytophagales</taxon>
        <taxon>Roseivirgaceae</taxon>
        <taxon>Roseivirga</taxon>
    </lineage>
</organism>
<dbReference type="STRING" id="1563681.BFP71_18370"/>
<keyword evidence="1" id="KW-1133">Transmembrane helix</keyword>
<evidence type="ECO:0000313" key="4">
    <source>
        <dbReference type="Proteomes" id="UP000095552"/>
    </source>
</evidence>
<feature type="transmembrane region" description="Helical" evidence="1">
    <location>
        <begin position="69"/>
        <end position="91"/>
    </location>
</feature>
<gene>
    <name evidence="3" type="ORF">BFP71_18370</name>
</gene>
<dbReference type="InterPro" id="IPR036890">
    <property type="entry name" value="HATPase_C_sf"/>
</dbReference>
<dbReference type="InterPro" id="IPR010559">
    <property type="entry name" value="Sig_transdc_His_kin_internal"/>
</dbReference>